<evidence type="ECO:0000313" key="2">
    <source>
        <dbReference type="Proteomes" id="UP000692954"/>
    </source>
</evidence>
<dbReference type="Proteomes" id="UP000692954">
    <property type="component" value="Unassembled WGS sequence"/>
</dbReference>
<organism evidence="1 2">
    <name type="scientific">Paramecium sonneborni</name>
    <dbReference type="NCBI Taxonomy" id="65129"/>
    <lineage>
        <taxon>Eukaryota</taxon>
        <taxon>Sar</taxon>
        <taxon>Alveolata</taxon>
        <taxon>Ciliophora</taxon>
        <taxon>Intramacronucleata</taxon>
        <taxon>Oligohymenophorea</taxon>
        <taxon>Peniculida</taxon>
        <taxon>Parameciidae</taxon>
        <taxon>Paramecium</taxon>
    </lineage>
</organism>
<reference evidence="1" key="1">
    <citation type="submission" date="2021-01" db="EMBL/GenBank/DDBJ databases">
        <authorList>
            <consortium name="Genoscope - CEA"/>
            <person name="William W."/>
        </authorList>
    </citation>
    <scope>NUCLEOTIDE SEQUENCE</scope>
</reference>
<dbReference type="AlphaFoldDB" id="A0A8S1JT29"/>
<accession>A0A8S1JT29</accession>
<name>A0A8S1JT29_9CILI</name>
<sequence length="107" mass="13268">MKINQKFYLYGKMNLIMKMQYKNQQINYHQQNNVIQFNIDYLKFLYVKDLCLKFYFQQQQAKFIGETSEWKHQCKNDKNKNQQNKVEFKQIEIKVRKQNDFIKKVNA</sequence>
<gene>
    <name evidence="1" type="ORF">PSON_ATCC_30995.1.T0010293</name>
</gene>
<evidence type="ECO:0000313" key="1">
    <source>
        <dbReference type="EMBL" id="CAD8045803.1"/>
    </source>
</evidence>
<proteinExistence type="predicted"/>
<dbReference type="EMBL" id="CAJJDN010000001">
    <property type="protein sequence ID" value="CAD8045803.1"/>
    <property type="molecule type" value="Genomic_DNA"/>
</dbReference>
<keyword evidence="2" id="KW-1185">Reference proteome</keyword>
<comment type="caution">
    <text evidence="1">The sequence shown here is derived from an EMBL/GenBank/DDBJ whole genome shotgun (WGS) entry which is preliminary data.</text>
</comment>
<protein>
    <submittedName>
        <fullName evidence="1">Uncharacterized protein</fullName>
    </submittedName>
</protein>